<dbReference type="GO" id="GO:0008168">
    <property type="term" value="F:methyltransferase activity"/>
    <property type="evidence" value="ECO:0007669"/>
    <property type="project" value="UniProtKB-KW"/>
</dbReference>
<dbReference type="InterPro" id="IPR029063">
    <property type="entry name" value="SAM-dependent_MTases_sf"/>
</dbReference>
<reference evidence="2 3" key="1">
    <citation type="submission" date="2021-01" db="EMBL/GenBank/DDBJ databases">
        <title>Complete genome sequence of Pantoea eucrina OB49, a heavy metal tolerant bacterium with PGPR potential isolated from wheat in Algeria.</title>
        <authorList>
            <person name="Lekired A."/>
            <person name="Ouzari I.H."/>
        </authorList>
    </citation>
    <scope>NUCLEOTIDE SEQUENCE [LARGE SCALE GENOMIC DNA]</scope>
    <source>
        <strain evidence="2 3">OB49</strain>
    </source>
</reference>
<dbReference type="GeneID" id="84692109"/>
<dbReference type="CDD" id="cd02440">
    <property type="entry name" value="AdoMet_MTases"/>
    <property type="match status" value="1"/>
</dbReference>
<name>A0ABS1Z840_9GAMM</name>
<gene>
    <name evidence="2" type="primary">tehB</name>
    <name evidence="2" type="ORF">JJB79_14455</name>
</gene>
<dbReference type="EMBL" id="JAFCXS010000011">
    <property type="protein sequence ID" value="MBM0748600.1"/>
    <property type="molecule type" value="Genomic_DNA"/>
</dbReference>
<dbReference type="RefSeq" id="WP_039379571.1">
    <property type="nucleotide sequence ID" value="NZ_CP083448.1"/>
</dbReference>
<evidence type="ECO:0000259" key="1">
    <source>
        <dbReference type="Pfam" id="PF03848"/>
    </source>
</evidence>
<dbReference type="NCBIfam" id="TIGR00477">
    <property type="entry name" value="tehB"/>
    <property type="match status" value="1"/>
</dbReference>
<dbReference type="NCBIfam" id="NF008405">
    <property type="entry name" value="PRK11207.1"/>
    <property type="match status" value="1"/>
</dbReference>
<proteinExistence type="predicted"/>
<evidence type="ECO:0000313" key="2">
    <source>
        <dbReference type="EMBL" id="MBM0748600.1"/>
    </source>
</evidence>
<dbReference type="InterPro" id="IPR004537">
    <property type="entry name" value="Tellurite-R_MeTrfase_TehB"/>
</dbReference>
<dbReference type="InterPro" id="IPR015985">
    <property type="entry name" value="TehB-like_dom"/>
</dbReference>
<dbReference type="Pfam" id="PF03848">
    <property type="entry name" value="TehB"/>
    <property type="match status" value="1"/>
</dbReference>
<keyword evidence="2" id="KW-0808">Transferase</keyword>
<evidence type="ECO:0000313" key="3">
    <source>
        <dbReference type="Proteomes" id="UP000809137"/>
    </source>
</evidence>
<feature type="domain" description="Tellurite resistance methyltransferase TehB-like" evidence="1">
    <location>
        <begin position="1"/>
        <end position="193"/>
    </location>
</feature>
<keyword evidence="2" id="KW-0489">Methyltransferase</keyword>
<organism evidence="2 3">
    <name type="scientific">Pantoea eucrina</name>
    <dbReference type="NCBI Taxonomy" id="472693"/>
    <lineage>
        <taxon>Bacteria</taxon>
        <taxon>Pseudomonadati</taxon>
        <taxon>Pseudomonadota</taxon>
        <taxon>Gammaproteobacteria</taxon>
        <taxon>Enterobacterales</taxon>
        <taxon>Erwiniaceae</taxon>
        <taxon>Pantoea</taxon>
    </lineage>
</organism>
<protein>
    <submittedName>
        <fullName evidence="2">Tellurite resistance methyltransferase TehB</fullName>
        <ecNumber evidence="2">2.1.1.265</ecNumber>
    </submittedName>
</protein>
<dbReference type="EC" id="2.1.1.265" evidence="2"/>
<keyword evidence="3" id="KW-1185">Reference proteome</keyword>
<sequence length="199" mass="22508">MTIRPDNWFTEKYDLSPPHSEVRAALPKLTPGNALDLGCGKGRNSLYLSQHGFNVTAWDANPASLDYLNTIIATEQLLNIQTALCDLNQLRFNGSYQFVLSTVVMMFLQPQTIPQLIADMQASTQKYGYNLIVAAMSTADYPNTQAFPFTFKSGELSHYYRNWHIVKYNEDVGELHRRDADGNRIKCQFATLLAQKASY</sequence>
<accession>A0ABS1Z840</accession>
<dbReference type="Proteomes" id="UP000809137">
    <property type="component" value="Unassembled WGS sequence"/>
</dbReference>
<dbReference type="SUPFAM" id="SSF53335">
    <property type="entry name" value="S-adenosyl-L-methionine-dependent methyltransferases"/>
    <property type="match status" value="1"/>
</dbReference>
<dbReference type="Gene3D" id="3.40.50.150">
    <property type="entry name" value="Vaccinia Virus protein VP39"/>
    <property type="match status" value="1"/>
</dbReference>
<dbReference type="GO" id="GO:0032259">
    <property type="term" value="P:methylation"/>
    <property type="evidence" value="ECO:0007669"/>
    <property type="project" value="UniProtKB-KW"/>
</dbReference>
<comment type="caution">
    <text evidence="2">The sequence shown here is derived from an EMBL/GenBank/DDBJ whole genome shotgun (WGS) entry which is preliminary data.</text>
</comment>